<organism evidence="3 4">
    <name type="scientific">Neolamprologus brichardi</name>
    <name type="common">Fairy cichlid</name>
    <name type="synonym">Lamprologus brichardi</name>
    <dbReference type="NCBI Taxonomy" id="32507"/>
    <lineage>
        <taxon>Eukaryota</taxon>
        <taxon>Metazoa</taxon>
        <taxon>Chordata</taxon>
        <taxon>Craniata</taxon>
        <taxon>Vertebrata</taxon>
        <taxon>Euteleostomi</taxon>
        <taxon>Actinopterygii</taxon>
        <taxon>Neopterygii</taxon>
        <taxon>Teleostei</taxon>
        <taxon>Neoteleostei</taxon>
        <taxon>Acanthomorphata</taxon>
        <taxon>Ovalentaria</taxon>
        <taxon>Cichlomorphae</taxon>
        <taxon>Cichliformes</taxon>
        <taxon>Cichlidae</taxon>
        <taxon>African cichlids</taxon>
        <taxon>Pseudocrenilabrinae</taxon>
        <taxon>Lamprologini</taxon>
        <taxon>Neolamprologus</taxon>
    </lineage>
</organism>
<reference evidence="3" key="2">
    <citation type="submission" date="2025-09" db="UniProtKB">
        <authorList>
            <consortium name="Ensembl"/>
        </authorList>
    </citation>
    <scope>IDENTIFICATION</scope>
</reference>
<feature type="region of interest" description="Disordered" evidence="1">
    <location>
        <begin position="1"/>
        <end position="188"/>
    </location>
</feature>
<dbReference type="Ensembl" id="ENSNBRT00000032797.1">
    <property type="protein sequence ID" value="ENSNBRP00000031989.1"/>
    <property type="gene ID" value="ENSNBRG00000024288.1"/>
</dbReference>
<accession>A0A3Q4NBU0</accession>
<name>A0A3Q4NBU0_NEOBR</name>
<dbReference type="SUPFAM" id="SSF140576">
    <property type="entry name" value="HIV integrase-binding domain"/>
    <property type="match status" value="1"/>
</dbReference>
<evidence type="ECO:0000313" key="3">
    <source>
        <dbReference type="Ensembl" id="ENSNBRP00000031989.1"/>
    </source>
</evidence>
<dbReference type="Proteomes" id="UP000261580">
    <property type="component" value="Unassembled WGS sequence"/>
</dbReference>
<feature type="compositionally biased region" description="Basic and acidic residues" evidence="1">
    <location>
        <begin position="309"/>
        <end position="325"/>
    </location>
</feature>
<dbReference type="Bgee" id="ENSNBRG00000024288">
    <property type="expression patterns" value="Expressed in blood and 6 other cell types or tissues"/>
</dbReference>
<proteinExistence type="predicted"/>
<evidence type="ECO:0000259" key="2">
    <source>
        <dbReference type="Pfam" id="PF11467"/>
    </source>
</evidence>
<keyword evidence="4" id="KW-1185">Reference proteome</keyword>
<dbReference type="STRING" id="32507.ENSNBRP00000031989"/>
<dbReference type="Pfam" id="PF11467">
    <property type="entry name" value="LEDGF"/>
    <property type="match status" value="1"/>
</dbReference>
<dbReference type="InterPro" id="IPR035441">
    <property type="entry name" value="TFIIS/LEDGF_dom_sf"/>
</dbReference>
<feature type="region of interest" description="Disordered" evidence="1">
    <location>
        <begin position="309"/>
        <end position="339"/>
    </location>
</feature>
<evidence type="ECO:0000313" key="4">
    <source>
        <dbReference type="Proteomes" id="UP000261580"/>
    </source>
</evidence>
<dbReference type="OMA" id="KXITEED"/>
<feature type="compositionally biased region" description="Basic and acidic residues" evidence="1">
    <location>
        <begin position="7"/>
        <end position="119"/>
    </location>
</feature>
<reference evidence="3" key="1">
    <citation type="submission" date="2025-08" db="UniProtKB">
        <authorList>
            <consortium name="Ensembl"/>
        </authorList>
    </citation>
    <scope>IDENTIFICATION</scope>
</reference>
<dbReference type="InterPro" id="IPR036218">
    <property type="entry name" value="HIVI-bd_sf"/>
</dbReference>
<dbReference type="GeneTree" id="ENSGT00940000154706"/>
<dbReference type="AlphaFoldDB" id="A0A3Q4NBU0"/>
<feature type="compositionally biased region" description="Basic and acidic residues" evidence="1">
    <location>
        <begin position="145"/>
        <end position="155"/>
    </location>
</feature>
<dbReference type="InterPro" id="IPR021567">
    <property type="entry name" value="LEDGF_IBD"/>
</dbReference>
<feature type="domain" description="Lens epithelium-derived growth factor integrase-binding" evidence="2">
    <location>
        <begin position="189"/>
        <end position="288"/>
    </location>
</feature>
<dbReference type="Gene3D" id="1.20.930.10">
    <property type="entry name" value="Conserved domain common to transcription factors TFIIS, elongin A, CRSP70"/>
    <property type="match status" value="1"/>
</dbReference>
<evidence type="ECO:0000256" key="1">
    <source>
        <dbReference type="SAM" id="MobiDB-lite"/>
    </source>
</evidence>
<sequence>MMGGMTVREEEKVGGTSAKEVEKKKEEKVEKKRSLEKEKKKGAEEKEKSDDGSSKKSIEVQMKSERTQAATEEKKAKSVTEAAKKNEERKEEEAAARRQEQEGEEKKKDEAEKPKKAENAETCETQKTTGEKKCEAAEPGGQTKTGEEKKSDGASRPETSAAVEKSAGGEGNPVKEQQKKRSTVTLTDSTLHRIHGDIRISLKNDNPDISKCLAALNQLSMVYVTSQHVQRHSELVATLRKMRYYRANQDIMDKASMLYNRFKNAFLVGEGEEVVSAAFLRSLLEEKEEEEAQRVERCMEKVRKEGLLHEAKRSMGEVNKKRNNGEDGEEKAEAPVDSS</sequence>
<protein>
    <recommendedName>
        <fullName evidence="2">Lens epithelium-derived growth factor integrase-binding domain-containing protein</fullName>
    </recommendedName>
</protein>